<feature type="domain" description="Glycosyltransferase 2-like" evidence="1">
    <location>
        <begin position="18"/>
        <end position="179"/>
    </location>
</feature>
<dbReference type="OrthoDB" id="199095at2"/>
<dbReference type="Pfam" id="PF00535">
    <property type="entry name" value="Glycos_transf_2"/>
    <property type="match status" value="1"/>
</dbReference>
<dbReference type="PANTHER" id="PTHR22916:SF3">
    <property type="entry name" value="UDP-GLCNAC:BETAGAL BETA-1,3-N-ACETYLGLUCOSAMINYLTRANSFERASE-LIKE PROTEIN 1"/>
    <property type="match status" value="1"/>
</dbReference>
<keyword evidence="2" id="KW-0808">Transferase</keyword>
<dbReference type="InterPro" id="IPR001173">
    <property type="entry name" value="Glyco_trans_2-like"/>
</dbReference>
<dbReference type="STRING" id="1073327.SAMN04488108_2765"/>
<keyword evidence="3" id="KW-1185">Reference proteome</keyword>
<dbReference type="Gene3D" id="3.90.550.10">
    <property type="entry name" value="Spore Coat Polysaccharide Biosynthesis Protein SpsA, Chain A"/>
    <property type="match status" value="1"/>
</dbReference>
<proteinExistence type="predicted"/>
<accession>A0A1M7ZEX3</accession>
<dbReference type="InterPro" id="IPR029044">
    <property type="entry name" value="Nucleotide-diphossugar_trans"/>
</dbReference>
<dbReference type="AlphaFoldDB" id="A0A1M7ZEX3"/>
<sequence length="282" mass="33197">MKAQEGQKSDFSEDPLVSVCVPAFQHEDYIGECLESILAQKTAFPFEILIGEDASTDGTREIAKTFADKYPEKIRLFLRKEEEKAIMYGRRAGRFNHLGLYRDAKGKYICICDGDDYWIDPYKLQKQVDIMEKNKDCSICLTNTEIDRQPGKKPPGVPDSFKIFVKRDLKKIFYMGHISSWMIRNSMSELLENPIVKKPIPLDQILFSFYKKKGSVIYLPDTTSFYRYNPNGLYLSKSKKKNHKALYRNNWFLFRYIHHDPFLFIRSIAYSMKRYYSNFIVR</sequence>
<protein>
    <submittedName>
        <fullName evidence="2">Glycosyltransferase involved in cell wall bisynthesis</fullName>
    </submittedName>
</protein>
<dbReference type="PANTHER" id="PTHR22916">
    <property type="entry name" value="GLYCOSYLTRANSFERASE"/>
    <property type="match status" value="1"/>
</dbReference>
<dbReference type="GO" id="GO:0016758">
    <property type="term" value="F:hexosyltransferase activity"/>
    <property type="evidence" value="ECO:0007669"/>
    <property type="project" value="UniProtKB-ARBA"/>
</dbReference>
<dbReference type="EMBL" id="FRXN01000003">
    <property type="protein sequence ID" value="SHO63455.1"/>
    <property type="molecule type" value="Genomic_DNA"/>
</dbReference>
<dbReference type="SUPFAM" id="SSF53448">
    <property type="entry name" value="Nucleotide-diphospho-sugar transferases"/>
    <property type="match status" value="1"/>
</dbReference>
<evidence type="ECO:0000313" key="2">
    <source>
        <dbReference type="EMBL" id="SHO63455.1"/>
    </source>
</evidence>
<dbReference type="RefSeq" id="WP_073572372.1">
    <property type="nucleotide sequence ID" value="NZ_FRXN01000003.1"/>
</dbReference>
<evidence type="ECO:0000259" key="1">
    <source>
        <dbReference type="Pfam" id="PF00535"/>
    </source>
</evidence>
<organism evidence="2 3">
    <name type="scientific">Algoriphagus zhangzhouensis</name>
    <dbReference type="NCBI Taxonomy" id="1073327"/>
    <lineage>
        <taxon>Bacteria</taxon>
        <taxon>Pseudomonadati</taxon>
        <taxon>Bacteroidota</taxon>
        <taxon>Cytophagia</taxon>
        <taxon>Cytophagales</taxon>
        <taxon>Cyclobacteriaceae</taxon>
        <taxon>Algoriphagus</taxon>
    </lineage>
</organism>
<evidence type="ECO:0000313" key="3">
    <source>
        <dbReference type="Proteomes" id="UP000184609"/>
    </source>
</evidence>
<name>A0A1M7ZEX3_9BACT</name>
<reference evidence="3" key="1">
    <citation type="submission" date="2016-12" db="EMBL/GenBank/DDBJ databases">
        <authorList>
            <person name="Varghese N."/>
            <person name="Submissions S."/>
        </authorList>
    </citation>
    <scope>NUCLEOTIDE SEQUENCE [LARGE SCALE GENOMIC DNA]</scope>
    <source>
        <strain evidence="3">DSM 25035</strain>
    </source>
</reference>
<gene>
    <name evidence="2" type="ORF">SAMN04488108_2765</name>
</gene>
<dbReference type="Proteomes" id="UP000184609">
    <property type="component" value="Unassembled WGS sequence"/>
</dbReference>